<sequence>MIRTMPATRLVVLLGDWRSSPSPVRRPLADLLSTALRALVVDGRVPVGVRLPADRDLATALGVSRGVASAAYDRMREEGLLERRVGAGSFTALPVDSPLPAGAWGPRTGGGPDVVDLTMASLPAPPTAMLAAVAEANELLPAHLGSSGYDLLGLPELRAAIADRYTSLGAPTTPEQVLVTTGGQAALDLLARTVLTPGDTALVEVPTYPNALDSLRTARARLHPVPVDGAEGWDPVMLVDALRRGPRLAYLVPDFHNPTGAVMPDDVRARVLDASRRSGTVTVVDEAMADLVLDGPEPARTARLDARGQLVSVGSLSKSVWGGLRTGWLRADPSLVRRVAEVRAVSDMGPPILGQLVALALLRRLDGVVADRRELLRPRRDALVAALAERLPAWRTRVPRGGMSLWVALDAPGSTALAAAAPDAGLRLAPGPRFGIDGAFDRFVRLPFTPPEPVLVDAVDRLAGLWGSVVGGFRPPVGSRILV</sequence>
<keyword evidence="5" id="KW-0804">Transcription</keyword>
<dbReference type="PROSITE" id="PS50949">
    <property type="entry name" value="HTH_GNTR"/>
    <property type="match status" value="1"/>
</dbReference>
<proteinExistence type="inferred from homology"/>
<keyword evidence="8" id="KW-1185">Reference proteome</keyword>
<keyword evidence="7" id="KW-0032">Aminotransferase</keyword>
<gene>
    <name evidence="7" type="ORF">G9H71_15820</name>
</gene>
<reference evidence="7 8" key="1">
    <citation type="submission" date="2020-03" db="EMBL/GenBank/DDBJ databases">
        <title>Two novel Motilibacter sp.</title>
        <authorList>
            <person name="Liu S."/>
        </authorList>
    </citation>
    <scope>NUCLEOTIDE SEQUENCE [LARGE SCALE GENOMIC DNA]</scope>
    <source>
        <strain evidence="7 8">E257</strain>
    </source>
</reference>
<dbReference type="InterPro" id="IPR051446">
    <property type="entry name" value="HTH_trans_reg/aminotransferase"/>
</dbReference>
<evidence type="ECO:0000259" key="6">
    <source>
        <dbReference type="PROSITE" id="PS50949"/>
    </source>
</evidence>
<dbReference type="InterPro" id="IPR036390">
    <property type="entry name" value="WH_DNA-bd_sf"/>
</dbReference>
<keyword evidence="3" id="KW-0805">Transcription regulation</keyword>
<dbReference type="Pfam" id="PF00392">
    <property type="entry name" value="GntR"/>
    <property type="match status" value="1"/>
</dbReference>
<evidence type="ECO:0000256" key="2">
    <source>
        <dbReference type="ARBA" id="ARBA00022898"/>
    </source>
</evidence>
<dbReference type="Gene3D" id="1.10.10.10">
    <property type="entry name" value="Winged helix-like DNA-binding domain superfamily/Winged helix DNA-binding domain"/>
    <property type="match status" value="1"/>
</dbReference>
<dbReference type="CDD" id="cd07377">
    <property type="entry name" value="WHTH_GntR"/>
    <property type="match status" value="1"/>
</dbReference>
<dbReference type="InterPro" id="IPR004839">
    <property type="entry name" value="Aminotransferase_I/II_large"/>
</dbReference>
<dbReference type="Gene3D" id="3.40.640.10">
    <property type="entry name" value="Type I PLP-dependent aspartate aminotransferase-like (Major domain)"/>
    <property type="match status" value="1"/>
</dbReference>
<comment type="caution">
    <text evidence="7">The sequence shown here is derived from an EMBL/GenBank/DDBJ whole genome shotgun (WGS) entry which is preliminary data.</text>
</comment>
<comment type="similarity">
    <text evidence="1">In the C-terminal section; belongs to the class-I pyridoxal-phosphate-dependent aminotransferase family.</text>
</comment>
<evidence type="ECO:0000256" key="5">
    <source>
        <dbReference type="ARBA" id="ARBA00023163"/>
    </source>
</evidence>
<evidence type="ECO:0000256" key="3">
    <source>
        <dbReference type="ARBA" id="ARBA00023015"/>
    </source>
</evidence>
<evidence type="ECO:0000313" key="8">
    <source>
        <dbReference type="Proteomes" id="UP000800981"/>
    </source>
</evidence>
<dbReference type="InterPro" id="IPR015421">
    <property type="entry name" value="PyrdxlP-dep_Trfase_major"/>
</dbReference>
<evidence type="ECO:0000256" key="4">
    <source>
        <dbReference type="ARBA" id="ARBA00023125"/>
    </source>
</evidence>
<keyword evidence="2" id="KW-0663">Pyridoxal phosphate</keyword>
<dbReference type="Pfam" id="PF00155">
    <property type="entry name" value="Aminotran_1_2"/>
    <property type="match status" value="1"/>
</dbReference>
<evidence type="ECO:0000256" key="1">
    <source>
        <dbReference type="ARBA" id="ARBA00005384"/>
    </source>
</evidence>
<dbReference type="Proteomes" id="UP000800981">
    <property type="component" value="Unassembled WGS sequence"/>
</dbReference>
<dbReference type="GO" id="GO:0008483">
    <property type="term" value="F:transaminase activity"/>
    <property type="evidence" value="ECO:0007669"/>
    <property type="project" value="UniProtKB-KW"/>
</dbReference>
<feature type="domain" description="HTH gntR-type" evidence="6">
    <location>
        <begin position="26"/>
        <end position="94"/>
    </location>
</feature>
<dbReference type="PANTHER" id="PTHR46577">
    <property type="entry name" value="HTH-TYPE TRANSCRIPTIONAL REGULATORY PROTEIN GABR"/>
    <property type="match status" value="1"/>
</dbReference>
<dbReference type="RefSeq" id="WP_166283532.1">
    <property type="nucleotide sequence ID" value="NZ_JAANNP010000021.1"/>
</dbReference>
<keyword evidence="7" id="KW-0808">Transferase</keyword>
<dbReference type="CDD" id="cd00609">
    <property type="entry name" value="AAT_like"/>
    <property type="match status" value="1"/>
</dbReference>
<dbReference type="InterPro" id="IPR000524">
    <property type="entry name" value="Tscrpt_reg_HTH_GntR"/>
</dbReference>
<name>A0ABX0GZQ1_9ACTN</name>
<protein>
    <submittedName>
        <fullName evidence="7">PLP-dependent aminotransferase family protein</fullName>
    </submittedName>
</protein>
<dbReference type="SMART" id="SM00345">
    <property type="entry name" value="HTH_GNTR"/>
    <property type="match status" value="1"/>
</dbReference>
<organism evidence="7 8">
    <name type="scientific">Motilibacter deserti</name>
    <dbReference type="NCBI Taxonomy" id="2714956"/>
    <lineage>
        <taxon>Bacteria</taxon>
        <taxon>Bacillati</taxon>
        <taxon>Actinomycetota</taxon>
        <taxon>Actinomycetes</taxon>
        <taxon>Motilibacterales</taxon>
        <taxon>Motilibacteraceae</taxon>
        <taxon>Motilibacter</taxon>
    </lineage>
</organism>
<dbReference type="PANTHER" id="PTHR46577:SF1">
    <property type="entry name" value="HTH-TYPE TRANSCRIPTIONAL REGULATORY PROTEIN GABR"/>
    <property type="match status" value="1"/>
</dbReference>
<accession>A0ABX0GZQ1</accession>
<evidence type="ECO:0000313" key="7">
    <source>
        <dbReference type="EMBL" id="NHC15249.1"/>
    </source>
</evidence>
<dbReference type="InterPro" id="IPR015424">
    <property type="entry name" value="PyrdxlP-dep_Trfase"/>
</dbReference>
<dbReference type="EMBL" id="JAANNP010000021">
    <property type="protein sequence ID" value="NHC15249.1"/>
    <property type="molecule type" value="Genomic_DNA"/>
</dbReference>
<dbReference type="SUPFAM" id="SSF53383">
    <property type="entry name" value="PLP-dependent transferases"/>
    <property type="match status" value="1"/>
</dbReference>
<keyword evidence="4" id="KW-0238">DNA-binding</keyword>
<dbReference type="InterPro" id="IPR036388">
    <property type="entry name" value="WH-like_DNA-bd_sf"/>
</dbReference>
<dbReference type="SUPFAM" id="SSF46785">
    <property type="entry name" value="Winged helix' DNA-binding domain"/>
    <property type="match status" value="1"/>
</dbReference>